<reference evidence="3" key="1">
    <citation type="submission" date="2023-07" db="EMBL/GenBank/DDBJ databases">
        <authorList>
            <consortium name="CYATHOMIX"/>
        </authorList>
    </citation>
    <scope>NUCLEOTIDE SEQUENCE</scope>
    <source>
        <strain evidence="3">N/A</strain>
    </source>
</reference>
<evidence type="ECO:0000259" key="2">
    <source>
        <dbReference type="Pfam" id="PF00135"/>
    </source>
</evidence>
<dbReference type="Gene3D" id="3.40.50.1820">
    <property type="entry name" value="alpha/beta hydrolase"/>
    <property type="match status" value="3"/>
</dbReference>
<dbReference type="EMBL" id="CATQJL010000001">
    <property type="protein sequence ID" value="CAJ0589183.1"/>
    <property type="molecule type" value="Genomic_DNA"/>
</dbReference>
<dbReference type="AlphaFoldDB" id="A0AA36DMI9"/>
<dbReference type="SUPFAM" id="SSF53474">
    <property type="entry name" value="alpha/beta-Hydrolases"/>
    <property type="match status" value="1"/>
</dbReference>
<dbReference type="Pfam" id="PF00135">
    <property type="entry name" value="COesterase"/>
    <property type="match status" value="2"/>
</dbReference>
<accession>A0AA36DMI9</accession>
<evidence type="ECO:0000313" key="3">
    <source>
        <dbReference type="EMBL" id="CAJ0589183.1"/>
    </source>
</evidence>
<keyword evidence="4" id="KW-1185">Reference proteome</keyword>
<dbReference type="Proteomes" id="UP001176961">
    <property type="component" value="Unassembled WGS sequence"/>
</dbReference>
<proteinExistence type="predicted"/>
<gene>
    <name evidence="3" type="ORF">CYNAS_LOCUS1166</name>
</gene>
<dbReference type="PANTHER" id="PTHR11559">
    <property type="entry name" value="CARBOXYLESTERASE"/>
    <property type="match status" value="1"/>
</dbReference>
<dbReference type="InterPro" id="IPR029058">
    <property type="entry name" value="AB_hydrolase_fold"/>
</dbReference>
<comment type="caution">
    <text evidence="3">The sequence shown here is derived from an EMBL/GenBank/DDBJ whole genome shotgun (WGS) entry which is preliminary data.</text>
</comment>
<feature type="signal peptide" evidence="1">
    <location>
        <begin position="1"/>
        <end position="16"/>
    </location>
</feature>
<sequence>MLSLLVYFICLAAARAQLLELNEGKVKGFEYKTKKGDIAEVFLNIPFASPPIGELRFERPQPPKPWVGVRNGTTFGAACVPIVPEAAFTDSIKLSEDCLSLNIIRPKPKASSQNLLPILFYVHGSGFFSTGDEEIPGNMGLFDMAEALKFVHSNAKRIGGDPLRITAWGDSAGGAAAAHLILSPITRDGIFLLHPDEMAATAPTKVSIIGVTAKEAIGFALLWPTLEFFHSLYIDPSRYSTWDREKLVKKLMEFVMKTYVGNHLSNILQEVIRFYVDRDEEKHFEFYLERYVEFLSDVLFNVPAVDGILARRSAGWDIYAYVFDYCPPEFDDDKIPGRLRGATHGSEFVYVGDISALMGGREFKEEEAKIAEFLGESLSEFAKNGQPSNNQQPWLRVKADSAIRFMNIAPKCEMKTGFFNESASFWQKTRKYGFDMVKLLRTGNDTEKVKEEL</sequence>
<evidence type="ECO:0000313" key="4">
    <source>
        <dbReference type="Proteomes" id="UP001176961"/>
    </source>
</evidence>
<keyword evidence="1" id="KW-0732">Signal</keyword>
<protein>
    <recommendedName>
        <fullName evidence="2">Carboxylesterase type B domain-containing protein</fullName>
    </recommendedName>
</protein>
<organism evidence="3 4">
    <name type="scientific">Cylicocyclus nassatus</name>
    <name type="common">Nematode worm</name>
    <dbReference type="NCBI Taxonomy" id="53992"/>
    <lineage>
        <taxon>Eukaryota</taxon>
        <taxon>Metazoa</taxon>
        <taxon>Ecdysozoa</taxon>
        <taxon>Nematoda</taxon>
        <taxon>Chromadorea</taxon>
        <taxon>Rhabditida</taxon>
        <taxon>Rhabditina</taxon>
        <taxon>Rhabditomorpha</taxon>
        <taxon>Strongyloidea</taxon>
        <taxon>Strongylidae</taxon>
        <taxon>Cylicocyclus</taxon>
    </lineage>
</organism>
<dbReference type="InterPro" id="IPR050309">
    <property type="entry name" value="Type-B_Carboxylest/Lipase"/>
</dbReference>
<feature type="domain" description="Carboxylesterase type B" evidence="2">
    <location>
        <begin position="188"/>
        <end position="426"/>
    </location>
</feature>
<name>A0AA36DMI9_CYLNA</name>
<feature type="chain" id="PRO_5041304923" description="Carboxylesterase type B domain-containing protein" evidence="1">
    <location>
        <begin position="17"/>
        <end position="453"/>
    </location>
</feature>
<feature type="domain" description="Carboxylesterase type B" evidence="2">
    <location>
        <begin position="18"/>
        <end position="127"/>
    </location>
</feature>
<evidence type="ECO:0000256" key="1">
    <source>
        <dbReference type="SAM" id="SignalP"/>
    </source>
</evidence>
<dbReference type="InterPro" id="IPR002018">
    <property type="entry name" value="CarbesteraseB"/>
</dbReference>